<feature type="domain" description="HTH araC/xylS-type" evidence="5">
    <location>
        <begin position="191"/>
        <end position="289"/>
    </location>
</feature>
<dbReference type="InterPro" id="IPR032783">
    <property type="entry name" value="AraC_lig"/>
</dbReference>
<dbReference type="PANTHER" id="PTHR46796:SF7">
    <property type="entry name" value="ARAC FAMILY TRANSCRIPTIONAL REGULATOR"/>
    <property type="match status" value="1"/>
</dbReference>
<dbReference type="Pfam" id="PF12833">
    <property type="entry name" value="HTH_18"/>
    <property type="match status" value="1"/>
</dbReference>
<dbReference type="PANTHER" id="PTHR46796">
    <property type="entry name" value="HTH-TYPE TRANSCRIPTIONAL ACTIVATOR RHAS-RELATED"/>
    <property type="match status" value="1"/>
</dbReference>
<proteinExistence type="predicted"/>
<dbReference type="PROSITE" id="PS00041">
    <property type="entry name" value="HTH_ARAC_FAMILY_1"/>
    <property type="match status" value="1"/>
</dbReference>
<keyword evidence="2" id="KW-0238">DNA-binding</keyword>
<dbReference type="SMART" id="SM00342">
    <property type="entry name" value="HTH_ARAC"/>
    <property type="match status" value="1"/>
</dbReference>
<reference evidence="6 7" key="2">
    <citation type="submission" date="2019-08" db="EMBL/GenBank/DDBJ databases">
        <title>Amycolatopsis acidicola sp. nov., isolated from peat swamp forest soil.</title>
        <authorList>
            <person name="Srisuk N."/>
        </authorList>
    </citation>
    <scope>NUCLEOTIDE SEQUENCE [LARGE SCALE GENOMIC DNA]</scope>
    <source>
        <strain evidence="6 7">TBRC 6029</strain>
    </source>
</reference>
<keyword evidence="3" id="KW-0010">Activator</keyword>
<dbReference type="InterPro" id="IPR014710">
    <property type="entry name" value="RmlC-like_jellyroll"/>
</dbReference>
<dbReference type="InterPro" id="IPR050204">
    <property type="entry name" value="AraC_XylS_family_regulators"/>
</dbReference>
<dbReference type="SUPFAM" id="SSF51215">
    <property type="entry name" value="Regulatory protein AraC"/>
    <property type="match status" value="1"/>
</dbReference>
<dbReference type="GO" id="GO:0003700">
    <property type="term" value="F:DNA-binding transcription factor activity"/>
    <property type="evidence" value="ECO:0007669"/>
    <property type="project" value="InterPro"/>
</dbReference>
<dbReference type="GO" id="GO:0043565">
    <property type="term" value="F:sequence-specific DNA binding"/>
    <property type="evidence" value="ECO:0007669"/>
    <property type="project" value="InterPro"/>
</dbReference>
<reference evidence="6 7" key="1">
    <citation type="submission" date="2019-07" db="EMBL/GenBank/DDBJ databases">
        <authorList>
            <person name="Duangmal K."/>
            <person name="Teo W.F.A."/>
        </authorList>
    </citation>
    <scope>NUCLEOTIDE SEQUENCE [LARGE SCALE GENOMIC DNA]</scope>
    <source>
        <strain evidence="6 7">TBRC 6029</strain>
    </source>
</reference>
<dbReference type="InterPro" id="IPR037923">
    <property type="entry name" value="HTH-like"/>
</dbReference>
<dbReference type="InterPro" id="IPR018060">
    <property type="entry name" value="HTH_AraC"/>
</dbReference>
<sequence>MDPLSDIIRVMRTGHPSANWMRVGSPWSYRFLPYDGAGFHVIVRGSCWLLMEGHDPVQLGPGDVVLLPAGHGHVLSDSRDAARPVPFETAVADPAGSVELLCGKYRLDRRRPHPLLAMLPNVVHLPARVGDHGRLRAALDLLAAETTTRRPGRDAVLAGLLDLLLVYLIRAWCDDHGNLGWPRALRDQAITSVLEAMHGAPDRPWRIDDLAAEAGLSRTTLTRKFTDLVGQAPMTYLTHWRMTLAARLLRETDLGLAAIARRVGYASPFAFSHAFKREFGVAPGRYRDDQALGIVAPEESAELTPVVSLPR</sequence>
<dbReference type="PRINTS" id="PR00032">
    <property type="entry name" value="HTHARAC"/>
</dbReference>
<dbReference type="RefSeq" id="WP_144590803.1">
    <property type="nucleotide sequence ID" value="NZ_VJWX01000259.1"/>
</dbReference>
<evidence type="ECO:0000313" key="6">
    <source>
        <dbReference type="EMBL" id="TVT41033.1"/>
    </source>
</evidence>
<dbReference type="Pfam" id="PF12852">
    <property type="entry name" value="Cupin_6"/>
    <property type="match status" value="1"/>
</dbReference>
<dbReference type="InterPro" id="IPR018062">
    <property type="entry name" value="HTH_AraC-typ_CS"/>
</dbReference>
<keyword evidence="4" id="KW-0804">Transcription</keyword>
<evidence type="ECO:0000256" key="2">
    <source>
        <dbReference type="ARBA" id="ARBA00023125"/>
    </source>
</evidence>
<keyword evidence="7" id="KW-1185">Reference proteome</keyword>
<organism evidence="6 7">
    <name type="scientific">Amycolatopsis rhizosphaerae</name>
    <dbReference type="NCBI Taxonomy" id="2053003"/>
    <lineage>
        <taxon>Bacteria</taxon>
        <taxon>Bacillati</taxon>
        <taxon>Actinomycetota</taxon>
        <taxon>Actinomycetes</taxon>
        <taxon>Pseudonocardiales</taxon>
        <taxon>Pseudonocardiaceae</taxon>
        <taxon>Amycolatopsis</taxon>
    </lineage>
</organism>
<dbReference type="EMBL" id="VJWX01000259">
    <property type="protein sequence ID" value="TVT41033.1"/>
    <property type="molecule type" value="Genomic_DNA"/>
</dbReference>
<dbReference type="PROSITE" id="PS01124">
    <property type="entry name" value="HTH_ARAC_FAMILY_2"/>
    <property type="match status" value="1"/>
</dbReference>
<comment type="caution">
    <text evidence="6">The sequence shown here is derived from an EMBL/GenBank/DDBJ whole genome shotgun (WGS) entry which is preliminary data.</text>
</comment>
<dbReference type="Proteomes" id="UP000320011">
    <property type="component" value="Unassembled WGS sequence"/>
</dbReference>
<evidence type="ECO:0000256" key="3">
    <source>
        <dbReference type="ARBA" id="ARBA00023159"/>
    </source>
</evidence>
<name>A0A558BX36_9PSEU</name>
<dbReference type="InterPro" id="IPR009057">
    <property type="entry name" value="Homeodomain-like_sf"/>
</dbReference>
<evidence type="ECO:0000256" key="4">
    <source>
        <dbReference type="ARBA" id="ARBA00023163"/>
    </source>
</evidence>
<protein>
    <submittedName>
        <fullName evidence="6">AraC family transcriptional regulator</fullName>
    </submittedName>
</protein>
<keyword evidence="1" id="KW-0805">Transcription regulation</keyword>
<dbReference type="OrthoDB" id="241790at2"/>
<dbReference type="AlphaFoldDB" id="A0A558BX36"/>
<gene>
    <name evidence="6" type="ORF">FNH05_23050</name>
</gene>
<evidence type="ECO:0000259" key="5">
    <source>
        <dbReference type="PROSITE" id="PS01124"/>
    </source>
</evidence>
<dbReference type="Gene3D" id="2.60.120.10">
    <property type="entry name" value="Jelly Rolls"/>
    <property type="match status" value="1"/>
</dbReference>
<evidence type="ECO:0000313" key="7">
    <source>
        <dbReference type="Proteomes" id="UP000320011"/>
    </source>
</evidence>
<dbReference type="Gene3D" id="1.10.10.60">
    <property type="entry name" value="Homeodomain-like"/>
    <property type="match status" value="2"/>
</dbReference>
<dbReference type="InterPro" id="IPR020449">
    <property type="entry name" value="Tscrpt_reg_AraC-type_HTH"/>
</dbReference>
<dbReference type="SUPFAM" id="SSF46689">
    <property type="entry name" value="Homeodomain-like"/>
    <property type="match status" value="2"/>
</dbReference>
<evidence type="ECO:0000256" key="1">
    <source>
        <dbReference type="ARBA" id="ARBA00023015"/>
    </source>
</evidence>
<accession>A0A558BX36</accession>